<sequence>MSDVPPIDRRRALGLLGGLGLAALGACRPIESPDDEATDAAPAGPVGNLEQDVPEQPVKVGPGEIPEETRGPFAADGSNGPNVLNRKGVVRRDITRSFAGPSDVAVGVPATLALTVMNRRGSKRTPYEGAAVYVWHCDAYGRFSLYDPVISNQNYLRGVQEVDAKGRVSFRTIYPAARAGRWPHIYLMVFESVEAATTGGRPLRTTQIALPGDVSESVYRRTPYQQSLRNLALSKITADTVFADGHEHQLAKVTGNADDGLRIALTFDV</sequence>
<dbReference type="OrthoDB" id="9800887at2"/>
<evidence type="ECO:0000313" key="3">
    <source>
        <dbReference type="EMBL" id="TXL61461.1"/>
    </source>
</evidence>
<reference evidence="3 4" key="1">
    <citation type="submission" date="2019-06" db="EMBL/GenBank/DDBJ databases">
        <title>Aeromicrobium sp. nov., isolated from a maize field.</title>
        <authorList>
            <person name="Lin S.-Y."/>
            <person name="Tsai C.-F."/>
            <person name="Young C.-C."/>
        </authorList>
    </citation>
    <scope>NUCLEOTIDE SEQUENCE [LARGE SCALE GENOMIC DNA]</scope>
    <source>
        <strain evidence="3 4">CC-CFT486</strain>
    </source>
</reference>
<proteinExistence type="predicted"/>
<dbReference type="InterPro" id="IPR015889">
    <property type="entry name" value="Intradiol_dOase_core"/>
</dbReference>
<evidence type="ECO:0000259" key="2">
    <source>
        <dbReference type="Pfam" id="PF00775"/>
    </source>
</evidence>
<evidence type="ECO:0000313" key="4">
    <source>
        <dbReference type="Proteomes" id="UP000321571"/>
    </source>
</evidence>
<dbReference type="EMBL" id="VDUX01000003">
    <property type="protein sequence ID" value="TXL61461.1"/>
    <property type="molecule type" value="Genomic_DNA"/>
</dbReference>
<feature type="region of interest" description="Disordered" evidence="1">
    <location>
        <begin position="29"/>
        <end position="84"/>
    </location>
</feature>
<dbReference type="GO" id="GO:0016702">
    <property type="term" value="F:oxidoreductase activity, acting on single donors with incorporation of molecular oxygen, incorporation of two atoms of oxygen"/>
    <property type="evidence" value="ECO:0007669"/>
    <property type="project" value="InterPro"/>
</dbReference>
<dbReference type="InterPro" id="IPR006311">
    <property type="entry name" value="TAT_signal"/>
</dbReference>
<dbReference type="RefSeq" id="WP_147685754.1">
    <property type="nucleotide sequence ID" value="NZ_VDUX01000003.1"/>
</dbReference>
<comment type="caution">
    <text evidence="3">The sequence shown here is derived from an EMBL/GenBank/DDBJ whole genome shotgun (WGS) entry which is preliminary data.</text>
</comment>
<dbReference type="PANTHER" id="PTHR34315">
    <property type="match status" value="1"/>
</dbReference>
<dbReference type="Proteomes" id="UP000321571">
    <property type="component" value="Unassembled WGS sequence"/>
</dbReference>
<dbReference type="AlphaFoldDB" id="A0A5C8NKZ1"/>
<dbReference type="InterPro" id="IPR000627">
    <property type="entry name" value="Intradiol_dOase_C"/>
</dbReference>
<name>A0A5C8NKZ1_9ACTN</name>
<dbReference type="Gene3D" id="2.60.130.10">
    <property type="entry name" value="Aromatic compound dioxygenase"/>
    <property type="match status" value="1"/>
</dbReference>
<organism evidence="3 4">
    <name type="scientific">Aeromicrobium terrae</name>
    <dbReference type="NCBI Taxonomy" id="2498846"/>
    <lineage>
        <taxon>Bacteria</taxon>
        <taxon>Bacillati</taxon>
        <taxon>Actinomycetota</taxon>
        <taxon>Actinomycetes</taxon>
        <taxon>Propionibacteriales</taxon>
        <taxon>Nocardioidaceae</taxon>
        <taxon>Aeromicrobium</taxon>
    </lineage>
</organism>
<dbReference type="PROSITE" id="PS51318">
    <property type="entry name" value="TAT"/>
    <property type="match status" value="1"/>
</dbReference>
<feature type="domain" description="Intradiol ring-cleavage dioxygenases" evidence="2">
    <location>
        <begin position="88"/>
        <end position="177"/>
    </location>
</feature>
<gene>
    <name evidence="3" type="ORF">FHP06_08525</name>
</gene>
<dbReference type="GO" id="GO:0008199">
    <property type="term" value="F:ferric iron binding"/>
    <property type="evidence" value="ECO:0007669"/>
    <property type="project" value="InterPro"/>
</dbReference>
<keyword evidence="4" id="KW-1185">Reference proteome</keyword>
<accession>A0A5C8NKZ1</accession>
<dbReference type="Pfam" id="PF00775">
    <property type="entry name" value="Dioxygenase_C"/>
    <property type="match status" value="1"/>
</dbReference>
<dbReference type="SUPFAM" id="SSF49482">
    <property type="entry name" value="Aromatic compound dioxygenase"/>
    <property type="match status" value="1"/>
</dbReference>
<dbReference type="PANTHER" id="PTHR34315:SF1">
    <property type="entry name" value="INTRADIOL RING-CLEAVAGE DIOXYGENASES DOMAIN-CONTAINING PROTEIN-RELATED"/>
    <property type="match status" value="1"/>
</dbReference>
<protein>
    <recommendedName>
        <fullName evidence="2">Intradiol ring-cleavage dioxygenases domain-containing protein</fullName>
    </recommendedName>
</protein>
<evidence type="ECO:0000256" key="1">
    <source>
        <dbReference type="SAM" id="MobiDB-lite"/>
    </source>
</evidence>